<dbReference type="Proteomes" id="UP001344251">
    <property type="component" value="Chromosome"/>
</dbReference>
<organism evidence="1 2">
    <name type="scientific">Streptomyces decoyicus</name>
    <dbReference type="NCBI Taxonomy" id="249567"/>
    <lineage>
        <taxon>Bacteria</taxon>
        <taxon>Bacillati</taxon>
        <taxon>Actinomycetota</taxon>
        <taxon>Actinomycetes</taxon>
        <taxon>Kitasatosporales</taxon>
        <taxon>Streptomycetaceae</taxon>
        <taxon>Streptomyces</taxon>
    </lineage>
</organism>
<name>A0ABZ1FDV5_9ACTN</name>
<dbReference type="RefSeq" id="WP_326617667.1">
    <property type="nucleotide sequence ID" value="NZ_CP109106.1"/>
</dbReference>
<protein>
    <submittedName>
        <fullName evidence="1">Uncharacterized protein</fullName>
    </submittedName>
</protein>
<accession>A0ABZ1FDV5</accession>
<keyword evidence="2" id="KW-1185">Reference proteome</keyword>
<evidence type="ECO:0000313" key="2">
    <source>
        <dbReference type="Proteomes" id="UP001344251"/>
    </source>
</evidence>
<sequence>MTMHTAIILLAAVIIGLITGTLTFLSGTLVPAAVLAGLSASGLSIPVLRSLIG</sequence>
<gene>
    <name evidence="1" type="ORF">OG863_09785</name>
</gene>
<reference evidence="1 2" key="1">
    <citation type="submission" date="2022-10" db="EMBL/GenBank/DDBJ databases">
        <title>The complete genomes of actinobacterial strains from the NBC collection.</title>
        <authorList>
            <person name="Joergensen T.S."/>
            <person name="Alvarez Arevalo M."/>
            <person name="Sterndorff E.B."/>
            <person name="Faurdal D."/>
            <person name="Vuksanovic O."/>
            <person name="Mourched A.-S."/>
            <person name="Charusanti P."/>
            <person name="Shaw S."/>
            <person name="Blin K."/>
            <person name="Weber T."/>
        </authorList>
    </citation>
    <scope>NUCLEOTIDE SEQUENCE [LARGE SCALE GENOMIC DNA]</scope>
    <source>
        <strain evidence="1 2">NBC 01774</strain>
    </source>
</reference>
<proteinExistence type="predicted"/>
<evidence type="ECO:0000313" key="1">
    <source>
        <dbReference type="EMBL" id="WSB68222.1"/>
    </source>
</evidence>
<dbReference type="EMBL" id="CP109106">
    <property type="protein sequence ID" value="WSB68222.1"/>
    <property type="molecule type" value="Genomic_DNA"/>
</dbReference>